<proteinExistence type="predicted"/>
<keyword evidence="2" id="KW-1185">Reference proteome</keyword>
<comment type="caution">
    <text evidence="1">The sequence shown here is derived from an EMBL/GenBank/DDBJ whole genome shotgun (WGS) entry which is preliminary data.</text>
</comment>
<evidence type="ECO:0000313" key="2">
    <source>
        <dbReference type="Proteomes" id="UP001150603"/>
    </source>
</evidence>
<sequence>LNKLHITGSAYVYTDIFRYFKGRDLENLTIMDDPMNFKNIKEPALERVKLLKVGHPTGTPFMSAYSIDMVEHLYNLPSNAEEAVIGLIQYPMPKMIAWDNLRSLRMSASIADKHGLANLLAQLPLLRFLFMDCFSMSKDDAAATKFPGQKVMLDRLGQVMDPDDMSLVSETLTHMEFFVQRTFDVHGFCELLARLPNANNIKINDEVMFAVMDTLEQVLGVKRPILFVPASM</sequence>
<name>A0ACC1IZT0_9FUNG</name>
<accession>A0ACC1IZT0</accession>
<gene>
    <name evidence="1" type="ORF">FBU59_006532</name>
</gene>
<dbReference type="Proteomes" id="UP001150603">
    <property type="component" value="Unassembled WGS sequence"/>
</dbReference>
<reference evidence="1" key="1">
    <citation type="submission" date="2022-07" db="EMBL/GenBank/DDBJ databases">
        <title>Phylogenomic reconstructions and comparative analyses of Kickxellomycotina fungi.</title>
        <authorList>
            <person name="Reynolds N.K."/>
            <person name="Stajich J.E."/>
            <person name="Barry K."/>
            <person name="Grigoriev I.V."/>
            <person name="Crous P."/>
            <person name="Smith M.E."/>
        </authorList>
    </citation>
    <scope>NUCLEOTIDE SEQUENCE</scope>
    <source>
        <strain evidence="1">NRRL 5244</strain>
    </source>
</reference>
<protein>
    <submittedName>
        <fullName evidence="1">Uncharacterized protein</fullName>
    </submittedName>
</protein>
<evidence type="ECO:0000313" key="1">
    <source>
        <dbReference type="EMBL" id="KAJ1931962.1"/>
    </source>
</evidence>
<dbReference type="EMBL" id="JANBPW010005754">
    <property type="protein sequence ID" value="KAJ1931962.1"/>
    <property type="molecule type" value="Genomic_DNA"/>
</dbReference>
<feature type="non-terminal residue" evidence="1">
    <location>
        <position position="1"/>
    </location>
</feature>
<organism evidence="1 2">
    <name type="scientific">Linderina macrospora</name>
    <dbReference type="NCBI Taxonomy" id="4868"/>
    <lineage>
        <taxon>Eukaryota</taxon>
        <taxon>Fungi</taxon>
        <taxon>Fungi incertae sedis</taxon>
        <taxon>Zoopagomycota</taxon>
        <taxon>Kickxellomycotina</taxon>
        <taxon>Kickxellomycetes</taxon>
        <taxon>Kickxellales</taxon>
        <taxon>Kickxellaceae</taxon>
        <taxon>Linderina</taxon>
    </lineage>
</organism>